<protein>
    <recommendedName>
        <fullName evidence="1">Primase X domain-containing protein</fullName>
    </recommendedName>
</protein>
<dbReference type="EMBL" id="CP003378">
    <property type="protein sequence ID" value="AFZ70175.1"/>
    <property type="molecule type" value="Genomic_DNA"/>
</dbReference>
<dbReference type="eggNOG" id="arCOG05924">
    <property type="taxonomic scope" value="Archaea"/>
</dbReference>
<dbReference type="NCBIfam" id="NF033412">
    <property type="entry name" value="primase_PriX"/>
    <property type="match status" value="1"/>
</dbReference>
<gene>
    <name evidence="2" type="ordered locus">Calag_0406</name>
</gene>
<proteinExistence type="predicted"/>
<name>L0AAX3_CALLD</name>
<dbReference type="GeneID" id="14211666"/>
<evidence type="ECO:0000313" key="2">
    <source>
        <dbReference type="EMBL" id="AFZ70175.1"/>
    </source>
</evidence>
<dbReference type="HOGENOM" id="CLU_1727151_0_0_2"/>
<dbReference type="OrthoDB" id="45285at2157"/>
<evidence type="ECO:0000259" key="1">
    <source>
        <dbReference type="Pfam" id="PF18689"/>
    </source>
</evidence>
<dbReference type="STRING" id="1056495.Calag_0406"/>
<dbReference type="AlphaFoldDB" id="L0AAX3"/>
<keyword evidence="3" id="KW-1185">Reference proteome</keyword>
<reference evidence="3" key="1">
    <citation type="submission" date="2012-03" db="EMBL/GenBank/DDBJ databases">
        <title>Complete genome of Caldisphaera lagunensis DSM 15908.</title>
        <authorList>
            <person name="Lucas S."/>
            <person name="Copeland A."/>
            <person name="Lapidus A."/>
            <person name="Glavina del Rio T."/>
            <person name="Dalin E."/>
            <person name="Tice H."/>
            <person name="Bruce D."/>
            <person name="Goodwin L."/>
            <person name="Pitluck S."/>
            <person name="Peters L."/>
            <person name="Mikhailova N."/>
            <person name="Teshima H."/>
            <person name="Kyrpides N."/>
            <person name="Mavromatis K."/>
            <person name="Ivanova N."/>
            <person name="Brettin T."/>
            <person name="Detter J.C."/>
            <person name="Han C."/>
            <person name="Larimer F."/>
            <person name="Land M."/>
            <person name="Hauser L."/>
            <person name="Markowitz V."/>
            <person name="Cheng J.-F."/>
            <person name="Hugenholtz P."/>
            <person name="Woyke T."/>
            <person name="Wu D."/>
            <person name="Spring S."/>
            <person name="Schroeder M."/>
            <person name="Brambilla E."/>
            <person name="Klenk H.-P."/>
            <person name="Eisen J.A."/>
        </authorList>
    </citation>
    <scope>NUCLEOTIDE SEQUENCE [LARGE SCALE GENOMIC DNA]</scope>
    <source>
        <strain evidence="3">DSM 15908 / JCM 11604 / IC-154</strain>
    </source>
</reference>
<organism evidence="2 3">
    <name type="scientific">Caldisphaera lagunensis (strain DSM 15908 / JCM 11604 / ANMR 0165 / IC-154)</name>
    <dbReference type="NCBI Taxonomy" id="1056495"/>
    <lineage>
        <taxon>Archaea</taxon>
        <taxon>Thermoproteota</taxon>
        <taxon>Thermoprotei</taxon>
        <taxon>Acidilobales</taxon>
        <taxon>Caldisphaeraceae</taxon>
        <taxon>Caldisphaera</taxon>
    </lineage>
</organism>
<dbReference type="RefSeq" id="WP_015232073.1">
    <property type="nucleotide sequence ID" value="NC_019791.1"/>
</dbReference>
<evidence type="ECO:0000313" key="3">
    <source>
        <dbReference type="Proteomes" id="UP000010469"/>
    </source>
</evidence>
<dbReference type="Pfam" id="PF18689">
    <property type="entry name" value="PriX"/>
    <property type="match status" value="1"/>
</dbReference>
<dbReference type="InterPro" id="IPR040865">
    <property type="entry name" value="PriX"/>
</dbReference>
<dbReference type="Proteomes" id="UP000010469">
    <property type="component" value="Chromosome"/>
</dbReference>
<feature type="domain" description="Primase X" evidence="1">
    <location>
        <begin position="48"/>
        <end position="147"/>
    </location>
</feature>
<dbReference type="KEGG" id="clg:Calag_0406"/>
<dbReference type="InParanoid" id="L0AAX3"/>
<accession>L0AAX3</accession>
<sequence>MVFEDVINNCQRSEIDCQKSIKELLKKYCPNPSDCSISIYRENLVQKFNWIEKIIKNGVPDGRTRLILYVISRYLINVKKLNDEEALNQINEFINNSCKNYNNCSQIYKSWIINVIGKVKNGKWKPWNMDKIRNSDPELYKVLEPIIGKNN</sequence>